<name>D2W2A2_NAEGR</name>
<dbReference type="OrthoDB" id="5855668at2759"/>
<feature type="domain" description="C2" evidence="3">
    <location>
        <begin position="274"/>
        <end position="396"/>
    </location>
</feature>
<dbReference type="GeneID" id="8862969"/>
<dbReference type="AlphaFoldDB" id="D2W2A2"/>
<evidence type="ECO:0000256" key="2">
    <source>
        <dbReference type="SAM" id="MobiDB-lite"/>
    </source>
</evidence>
<protein>
    <submittedName>
        <fullName evidence="4">Predicted protein</fullName>
    </submittedName>
</protein>
<dbReference type="VEuPathDB" id="AmoebaDB:NAEGRDRAFT_54144"/>
<dbReference type="GO" id="GO:0005544">
    <property type="term" value="F:calcium-dependent phospholipid binding"/>
    <property type="evidence" value="ECO:0007669"/>
    <property type="project" value="InterPro"/>
</dbReference>
<dbReference type="InterPro" id="IPR045052">
    <property type="entry name" value="Copine"/>
</dbReference>
<dbReference type="GO" id="GO:0071277">
    <property type="term" value="P:cellular response to calcium ion"/>
    <property type="evidence" value="ECO:0007669"/>
    <property type="project" value="TreeGrafter"/>
</dbReference>
<dbReference type="CDD" id="cd04047">
    <property type="entry name" value="C2B_Copine"/>
    <property type="match status" value="1"/>
</dbReference>
<accession>D2W2A2</accession>
<feature type="compositionally biased region" description="Low complexity" evidence="2">
    <location>
        <begin position="8"/>
        <end position="20"/>
    </location>
</feature>
<dbReference type="EMBL" id="GG738925">
    <property type="protein sequence ID" value="EFC36788.1"/>
    <property type="molecule type" value="Genomic_DNA"/>
</dbReference>
<dbReference type="Gene3D" id="2.60.40.150">
    <property type="entry name" value="C2 domain"/>
    <property type="match status" value="1"/>
</dbReference>
<evidence type="ECO:0000259" key="3">
    <source>
        <dbReference type="PROSITE" id="PS50004"/>
    </source>
</evidence>
<dbReference type="InterPro" id="IPR010734">
    <property type="entry name" value="Copine_C"/>
</dbReference>
<dbReference type="PANTHER" id="PTHR10857">
    <property type="entry name" value="COPINE"/>
    <property type="match status" value="1"/>
</dbReference>
<comment type="similarity">
    <text evidence="1">Belongs to the copine family.</text>
</comment>
<evidence type="ECO:0000313" key="4">
    <source>
        <dbReference type="EMBL" id="EFC36788.1"/>
    </source>
</evidence>
<dbReference type="RefSeq" id="XP_002669532.1">
    <property type="nucleotide sequence ID" value="XM_002669486.1"/>
</dbReference>
<dbReference type="InterPro" id="IPR035892">
    <property type="entry name" value="C2_domain_sf"/>
</dbReference>
<feature type="region of interest" description="Disordered" evidence="2">
    <location>
        <begin position="1"/>
        <end position="20"/>
    </location>
</feature>
<reference evidence="4 5" key="1">
    <citation type="journal article" date="2010" name="Cell">
        <title>The genome of Naegleria gruberi illuminates early eukaryotic versatility.</title>
        <authorList>
            <person name="Fritz-Laylin L.K."/>
            <person name="Prochnik S.E."/>
            <person name="Ginger M.L."/>
            <person name="Dacks J.B."/>
            <person name="Carpenter M.L."/>
            <person name="Field M.C."/>
            <person name="Kuo A."/>
            <person name="Paredez A."/>
            <person name="Chapman J."/>
            <person name="Pham J."/>
            <person name="Shu S."/>
            <person name="Neupane R."/>
            <person name="Cipriano M."/>
            <person name="Mancuso J."/>
            <person name="Tu H."/>
            <person name="Salamov A."/>
            <person name="Lindquist E."/>
            <person name="Shapiro H."/>
            <person name="Lucas S."/>
            <person name="Grigoriev I.V."/>
            <person name="Cande W.Z."/>
            <person name="Fulton C."/>
            <person name="Rokhsar D.S."/>
            <person name="Dawson S.C."/>
        </authorList>
    </citation>
    <scope>NUCLEOTIDE SEQUENCE [LARGE SCALE GENOMIC DNA]</scope>
    <source>
        <strain evidence="4 5">NEG-M</strain>
    </source>
</reference>
<dbReference type="Pfam" id="PF07002">
    <property type="entry name" value="Copine"/>
    <property type="match status" value="1"/>
</dbReference>
<keyword evidence="5" id="KW-1185">Reference proteome</keyword>
<dbReference type="KEGG" id="ngr:NAEGRDRAFT_54144"/>
<dbReference type="InterPro" id="IPR036465">
    <property type="entry name" value="vWFA_dom_sf"/>
</dbReference>
<dbReference type="InterPro" id="IPR037768">
    <property type="entry name" value="C2B_Copine"/>
</dbReference>
<dbReference type="Proteomes" id="UP000006671">
    <property type="component" value="Unassembled WGS sequence"/>
</dbReference>
<dbReference type="InParanoid" id="D2W2A2"/>
<dbReference type="Pfam" id="PF00168">
    <property type="entry name" value="C2"/>
    <property type="match status" value="1"/>
</dbReference>
<sequence>MTMSEENQPQSSSRCSSPTCSLNDSASSSITMATVSSVVTKSDLILNIAVGNNFGEEEEERASVVQNNYYSTPLHTHRESGLISSAVPFTTSPQHCSSSTSIKRMVQINISSEVTLGQMKRCLTNVMACDIHAVFVRVLCSRCENSYTLLGETNKLYLTDQYSEKTKLSFSKGVEIEYNFEMLNSIRLELYGFAAVTLRSSIDYSASYSEDAKFIGFSRDIELIHIVNGKQSKIELYSGRETLISSLNLQSDLYYEIGNNQELRDLIESTKRCDLAELETLLTEVPPTIFTETNMITFKCRAMGLDRKDIFALSDPFIVILNDEKEIFRSEVIKNMLDPEWNSFSISSSKLCENDYNKQLKVRCYDWDLISSNDLIGEFYFTILQVLNGNKLYEIIEPNLARKKKGYKHSGIFQFLHVTEFMGNEESKNPERIIYEKMICLKKNKELLFMDYIEDGFNLSLHFAISFSKENSSLHFQGNKNTYERVLKTFGRVCECYCDTEFSMYGYSAIQRTASSPQQQPFFTLDDMYINSMKFTGYERAINTYRTGLQNIDFDELSNVRNPKTNLNFRNDDFYHLINHVSNNVEENEKTYKVLVIMINGDDIELQRTVDALVDCSSKPISIIILGVGSCSFSSCKILFSNNQFQHGSTGKKPIRCNVKFVRLQDVNENAYSKILADIPKQFVEYYQINKVF</sequence>
<proteinExistence type="inferred from homology"/>
<evidence type="ECO:0000256" key="1">
    <source>
        <dbReference type="ARBA" id="ARBA00009048"/>
    </source>
</evidence>
<dbReference type="SUPFAM" id="SSF53300">
    <property type="entry name" value="vWA-like"/>
    <property type="match status" value="1"/>
</dbReference>
<dbReference type="PROSITE" id="PS50004">
    <property type="entry name" value="C2"/>
    <property type="match status" value="1"/>
</dbReference>
<organism evidence="5">
    <name type="scientific">Naegleria gruberi</name>
    <name type="common">Amoeba</name>
    <dbReference type="NCBI Taxonomy" id="5762"/>
    <lineage>
        <taxon>Eukaryota</taxon>
        <taxon>Discoba</taxon>
        <taxon>Heterolobosea</taxon>
        <taxon>Tetramitia</taxon>
        <taxon>Eutetramitia</taxon>
        <taxon>Vahlkampfiidae</taxon>
        <taxon>Naegleria</taxon>
    </lineage>
</organism>
<dbReference type="PANTHER" id="PTHR10857:SF106">
    <property type="entry name" value="C2 DOMAIN-CONTAINING PROTEIN"/>
    <property type="match status" value="1"/>
</dbReference>
<dbReference type="InterPro" id="IPR000008">
    <property type="entry name" value="C2_dom"/>
</dbReference>
<dbReference type="SUPFAM" id="SSF49562">
    <property type="entry name" value="C2 domain (Calcium/lipid-binding domain, CaLB)"/>
    <property type="match status" value="1"/>
</dbReference>
<evidence type="ECO:0000313" key="5">
    <source>
        <dbReference type="Proteomes" id="UP000006671"/>
    </source>
</evidence>
<gene>
    <name evidence="4" type="ORF">NAEGRDRAFT_54144</name>
</gene>
<dbReference type="eggNOG" id="KOG1327">
    <property type="taxonomic scope" value="Eukaryota"/>
</dbReference>
<dbReference type="SMART" id="SM00239">
    <property type="entry name" value="C2"/>
    <property type="match status" value="1"/>
</dbReference>
<dbReference type="GO" id="GO:0005886">
    <property type="term" value="C:plasma membrane"/>
    <property type="evidence" value="ECO:0007669"/>
    <property type="project" value="TreeGrafter"/>
</dbReference>